<name>A0A8S9GME3_BRACR</name>
<feature type="region of interest" description="Disordered" evidence="1">
    <location>
        <begin position="271"/>
        <end position="291"/>
    </location>
</feature>
<feature type="compositionally biased region" description="Basic and acidic residues" evidence="1">
    <location>
        <begin position="1"/>
        <end position="15"/>
    </location>
</feature>
<proteinExistence type="predicted"/>
<organism evidence="2">
    <name type="scientific">Brassica cretica</name>
    <name type="common">Mustard</name>
    <dbReference type="NCBI Taxonomy" id="69181"/>
    <lineage>
        <taxon>Eukaryota</taxon>
        <taxon>Viridiplantae</taxon>
        <taxon>Streptophyta</taxon>
        <taxon>Embryophyta</taxon>
        <taxon>Tracheophyta</taxon>
        <taxon>Spermatophyta</taxon>
        <taxon>Magnoliopsida</taxon>
        <taxon>eudicotyledons</taxon>
        <taxon>Gunneridae</taxon>
        <taxon>Pentapetalae</taxon>
        <taxon>rosids</taxon>
        <taxon>malvids</taxon>
        <taxon>Brassicales</taxon>
        <taxon>Brassicaceae</taxon>
        <taxon>Brassiceae</taxon>
        <taxon>Brassica</taxon>
    </lineage>
</organism>
<protein>
    <submittedName>
        <fullName evidence="2">Uncharacterized protein</fullName>
    </submittedName>
</protein>
<feature type="compositionally biased region" description="Polar residues" evidence="1">
    <location>
        <begin position="16"/>
        <end position="27"/>
    </location>
</feature>
<sequence length="291" mass="32924">MTIRPDRTERDDKPSQRSATDFGNQNRGRYHNRPIKKAEGMAVSTWPYISHLSVSRPELINVLRQMGQQVKWPQKMKALDSFRNPGFWCDFHRDHSHKTEDCIALKIDVSELLRKGHLREFLSEKAKSHLSDETMGRPTEAAPISQPRQDRVIHVISGATMDELPSEEVSAVEEGETWMTPLIRYLEADILPEDRSEARKIKNQDASCVIKLSPVVLCFEFQEKMEGNNFSILVTVPVALKGGSNYLLWSRLVKTAIGRLGLWSHITDDGPKPVAKETDEDSGTSGKLGFS</sequence>
<accession>A0A8S9GME3</accession>
<dbReference type="AlphaFoldDB" id="A0A8S9GME3"/>
<evidence type="ECO:0000256" key="1">
    <source>
        <dbReference type="SAM" id="MobiDB-lite"/>
    </source>
</evidence>
<evidence type="ECO:0000313" key="2">
    <source>
        <dbReference type="EMBL" id="KAF2544972.1"/>
    </source>
</evidence>
<gene>
    <name evidence="2" type="ORF">F2Q70_00023143</name>
</gene>
<dbReference type="EMBL" id="QGKY02001925">
    <property type="protein sequence ID" value="KAF2544972.1"/>
    <property type="molecule type" value="Genomic_DNA"/>
</dbReference>
<reference evidence="2" key="1">
    <citation type="submission" date="2019-12" db="EMBL/GenBank/DDBJ databases">
        <title>Genome sequencing and annotation of Brassica cretica.</title>
        <authorList>
            <person name="Studholme D.J."/>
            <person name="Sarris P.F."/>
        </authorList>
    </citation>
    <scope>NUCLEOTIDE SEQUENCE</scope>
    <source>
        <strain evidence="2">PFS-102/07</strain>
        <tissue evidence="2">Leaf</tissue>
    </source>
</reference>
<feature type="region of interest" description="Disordered" evidence="1">
    <location>
        <begin position="1"/>
        <end position="31"/>
    </location>
</feature>
<comment type="caution">
    <text evidence="2">The sequence shown here is derived from an EMBL/GenBank/DDBJ whole genome shotgun (WGS) entry which is preliminary data.</text>
</comment>